<dbReference type="PANTHER" id="PTHR30578">
    <property type="entry name" value="ELECTRON TRANSPORT COMPLEX PROTEIN RNFD"/>
    <property type="match status" value="1"/>
</dbReference>
<evidence type="ECO:0000256" key="2">
    <source>
        <dbReference type="ARBA" id="ARBA00022553"/>
    </source>
</evidence>
<evidence type="ECO:0000313" key="11">
    <source>
        <dbReference type="Proteomes" id="UP000632659"/>
    </source>
</evidence>
<keyword evidence="3" id="KW-0285">Flavoprotein</keyword>
<proteinExistence type="predicted"/>
<keyword evidence="8 9" id="KW-0472">Membrane</keyword>
<keyword evidence="4" id="KW-0288">FMN</keyword>
<dbReference type="EMBL" id="JACRTL010000001">
    <property type="protein sequence ID" value="MBC8609767.1"/>
    <property type="molecule type" value="Genomic_DNA"/>
</dbReference>
<reference evidence="10" key="1">
    <citation type="submission" date="2020-08" db="EMBL/GenBank/DDBJ databases">
        <title>Genome public.</title>
        <authorList>
            <person name="Liu C."/>
            <person name="Sun Q."/>
        </authorList>
    </citation>
    <scope>NUCLEOTIDE SEQUENCE</scope>
    <source>
        <strain evidence="10">NSJ-15</strain>
    </source>
</reference>
<evidence type="ECO:0000256" key="3">
    <source>
        <dbReference type="ARBA" id="ARBA00022630"/>
    </source>
</evidence>
<keyword evidence="5 9" id="KW-0812">Transmembrane</keyword>
<comment type="caution">
    <text evidence="10">The sequence shown here is derived from an EMBL/GenBank/DDBJ whole genome shotgun (WGS) entry which is preliminary data.</text>
</comment>
<evidence type="ECO:0000256" key="1">
    <source>
        <dbReference type="ARBA" id="ARBA00022448"/>
    </source>
</evidence>
<dbReference type="OrthoDB" id="9776359at2"/>
<dbReference type="GO" id="GO:0005886">
    <property type="term" value="C:plasma membrane"/>
    <property type="evidence" value="ECO:0007669"/>
    <property type="project" value="TreeGrafter"/>
</dbReference>
<dbReference type="Proteomes" id="UP000632659">
    <property type="component" value="Unassembled WGS sequence"/>
</dbReference>
<dbReference type="InterPro" id="IPR004338">
    <property type="entry name" value="NqrB/RnfD"/>
</dbReference>
<keyword evidence="1" id="KW-0813">Transport</keyword>
<evidence type="ECO:0000256" key="4">
    <source>
        <dbReference type="ARBA" id="ARBA00022643"/>
    </source>
</evidence>
<keyword evidence="2" id="KW-0597">Phosphoprotein</keyword>
<evidence type="ECO:0000256" key="5">
    <source>
        <dbReference type="ARBA" id="ARBA00022692"/>
    </source>
</evidence>
<protein>
    <submittedName>
        <fullName evidence="10">RnfABCDGE type electron transport complex subunit D</fullName>
    </submittedName>
</protein>
<keyword evidence="11" id="KW-1185">Reference proteome</keyword>
<feature type="transmembrane region" description="Helical" evidence="9">
    <location>
        <begin position="7"/>
        <end position="28"/>
    </location>
</feature>
<accession>A0A8J6PCZ5</accession>
<evidence type="ECO:0000256" key="8">
    <source>
        <dbReference type="ARBA" id="ARBA00023136"/>
    </source>
</evidence>
<dbReference type="RefSeq" id="WP_093988200.1">
    <property type="nucleotide sequence ID" value="NZ_FYDD01000003.1"/>
</dbReference>
<keyword evidence="6" id="KW-1278">Translocase</keyword>
<feature type="transmembrane region" description="Helical" evidence="9">
    <location>
        <begin position="179"/>
        <end position="198"/>
    </location>
</feature>
<name>A0A8J6PCZ5_9FIRM</name>
<dbReference type="AlphaFoldDB" id="A0A8J6PCZ5"/>
<evidence type="ECO:0000256" key="7">
    <source>
        <dbReference type="ARBA" id="ARBA00022989"/>
    </source>
</evidence>
<evidence type="ECO:0000313" key="10">
    <source>
        <dbReference type="EMBL" id="MBC8609767.1"/>
    </source>
</evidence>
<sequence length="339" mass="36782">MKKTMIISEHCVSVIVALLALLAVPVYFFGPRPAVIAAISVATALLMELVCKRWLFKLPRAERHDYSSVVTALIIAMLMPASVDYYIVIIAVVSGLLVGKYAFGGTGRNIFNPAAIGVAFMSISFPEQVLRFPVPGTWLPLSFHITEESGVLYATSPASVMNVGGTPQISRFSLLLGEYPGAMGATCVIALIAIFIFLCFRKAISYRITGAFLFTVACYACLFARTSTGRMNSVIFEITSGVLLFGIIFMASDPHTSPLTAIGQLLYGVFLGLMTMIFRSAGALDVEFVFVLLLANALTKEFDRLADWLLKKVPALGALMTDSETLHARRARRAGGRRV</sequence>
<keyword evidence="7 9" id="KW-1133">Transmembrane helix</keyword>
<feature type="transmembrane region" description="Helical" evidence="9">
    <location>
        <begin position="234"/>
        <end position="252"/>
    </location>
</feature>
<organism evidence="10 11">
    <name type="scientific">Massiliimalia timonensis</name>
    <dbReference type="NCBI Taxonomy" id="1987501"/>
    <lineage>
        <taxon>Bacteria</taxon>
        <taxon>Bacillati</taxon>
        <taxon>Bacillota</taxon>
        <taxon>Clostridia</taxon>
        <taxon>Eubacteriales</taxon>
        <taxon>Oscillospiraceae</taxon>
        <taxon>Massiliimalia</taxon>
    </lineage>
</organism>
<feature type="transmembrane region" description="Helical" evidence="9">
    <location>
        <begin position="264"/>
        <end position="295"/>
    </location>
</feature>
<feature type="transmembrane region" description="Helical" evidence="9">
    <location>
        <begin position="34"/>
        <end position="51"/>
    </location>
</feature>
<dbReference type="Pfam" id="PF03116">
    <property type="entry name" value="NQR2_RnfD_RnfE"/>
    <property type="match status" value="1"/>
</dbReference>
<evidence type="ECO:0000256" key="6">
    <source>
        <dbReference type="ARBA" id="ARBA00022967"/>
    </source>
</evidence>
<dbReference type="GO" id="GO:0055085">
    <property type="term" value="P:transmembrane transport"/>
    <property type="evidence" value="ECO:0007669"/>
    <property type="project" value="InterPro"/>
</dbReference>
<evidence type="ECO:0000256" key="9">
    <source>
        <dbReference type="SAM" id="Phobius"/>
    </source>
</evidence>
<gene>
    <name evidence="10" type="ORF">H8702_01355</name>
</gene>
<dbReference type="PANTHER" id="PTHR30578:SF0">
    <property type="entry name" value="ION-TRANSLOCATING OXIDOREDUCTASE COMPLEX SUBUNIT D"/>
    <property type="match status" value="1"/>
</dbReference>